<protein>
    <submittedName>
        <fullName evidence="1">Uncharacterized protein</fullName>
    </submittedName>
</protein>
<reference evidence="1" key="1">
    <citation type="submission" date="2020-03" db="EMBL/GenBank/DDBJ databases">
        <title>Draft sequencing of Paenibacilllus sp. S3N08.</title>
        <authorList>
            <person name="Kim D.-U."/>
        </authorList>
    </citation>
    <scope>NUCLEOTIDE SEQUENCE</scope>
    <source>
        <strain evidence="1">S3N08</strain>
    </source>
</reference>
<accession>A0ABX0JCX9</accession>
<evidence type="ECO:0000313" key="1">
    <source>
        <dbReference type="EMBL" id="NHN33106.1"/>
    </source>
</evidence>
<comment type="caution">
    <text evidence="1">The sequence shown here is derived from an EMBL/GenBank/DDBJ whole genome shotgun (WGS) entry which is preliminary data.</text>
</comment>
<dbReference type="Proteomes" id="UP001165962">
    <property type="component" value="Unassembled WGS sequence"/>
</dbReference>
<dbReference type="EMBL" id="JAAOIW010000010">
    <property type="protein sequence ID" value="NHN33106.1"/>
    <property type="molecule type" value="Genomic_DNA"/>
</dbReference>
<sequence length="166" mass="19082">MNRALLLLFVVLMFMYTTSFEADRYVASTTHNRLKFALNRGGHDAALQISKDWLAEGLVVFDRPNAWAAFEAGLRHNLQLRVDGSPYEGSLLSDKPIIVFEDYVDDSTPGVLFPYSYIRENESIFQVLKGPAVIYRVKVKMPRSSQLSYDGYVYKTVIYEYPLYMN</sequence>
<name>A0ABX0JCX9_9BACL</name>
<proteinExistence type="predicted"/>
<gene>
    <name evidence="1" type="ORF">G9U52_25135</name>
</gene>
<organism evidence="1 2">
    <name type="scientific">Paenibacillus agricola</name>
    <dbReference type="NCBI Taxonomy" id="2716264"/>
    <lineage>
        <taxon>Bacteria</taxon>
        <taxon>Bacillati</taxon>
        <taxon>Bacillota</taxon>
        <taxon>Bacilli</taxon>
        <taxon>Bacillales</taxon>
        <taxon>Paenibacillaceae</taxon>
        <taxon>Paenibacillus</taxon>
    </lineage>
</organism>
<evidence type="ECO:0000313" key="2">
    <source>
        <dbReference type="Proteomes" id="UP001165962"/>
    </source>
</evidence>
<keyword evidence="2" id="KW-1185">Reference proteome</keyword>
<dbReference type="RefSeq" id="WP_166153400.1">
    <property type="nucleotide sequence ID" value="NZ_JAAOIW010000010.1"/>
</dbReference>